<organism evidence="6 7">
    <name type="scientific">Effusibacillus lacus</name>
    <dbReference type="NCBI Taxonomy" id="1348429"/>
    <lineage>
        <taxon>Bacteria</taxon>
        <taxon>Bacillati</taxon>
        <taxon>Bacillota</taxon>
        <taxon>Bacilli</taxon>
        <taxon>Bacillales</taxon>
        <taxon>Alicyclobacillaceae</taxon>
        <taxon>Effusibacillus</taxon>
    </lineage>
</organism>
<evidence type="ECO:0000313" key="6">
    <source>
        <dbReference type="EMBL" id="GAX91968.1"/>
    </source>
</evidence>
<dbReference type="GO" id="GO:0070403">
    <property type="term" value="F:NAD+ binding"/>
    <property type="evidence" value="ECO:0007669"/>
    <property type="project" value="InterPro"/>
</dbReference>
<dbReference type="Pfam" id="PF01370">
    <property type="entry name" value="Epimerase"/>
    <property type="match status" value="1"/>
</dbReference>
<dbReference type="Gene3D" id="3.40.50.720">
    <property type="entry name" value="NAD(P)-binding Rossmann-like Domain"/>
    <property type="match status" value="1"/>
</dbReference>
<evidence type="ECO:0000313" key="7">
    <source>
        <dbReference type="Proteomes" id="UP000217785"/>
    </source>
</evidence>
<accession>A0A292YPU3</accession>
<protein>
    <submittedName>
        <fullName evidence="6">NAD-dependent dehydratase</fullName>
    </submittedName>
</protein>
<keyword evidence="3" id="KW-0520">NAD</keyword>
<name>A0A292YPU3_9BACL</name>
<proteinExistence type="predicted"/>
<dbReference type="SUPFAM" id="SSF51735">
    <property type="entry name" value="NAD(P)-binding Rossmann-fold domains"/>
    <property type="match status" value="1"/>
</dbReference>
<dbReference type="RefSeq" id="WP_096184277.1">
    <property type="nucleotide sequence ID" value="NZ_BDUF01000112.1"/>
</dbReference>
<dbReference type="GO" id="GO:0048040">
    <property type="term" value="F:UDP-glucuronate decarboxylase activity"/>
    <property type="evidence" value="ECO:0007669"/>
    <property type="project" value="TreeGrafter"/>
</dbReference>
<dbReference type="GO" id="GO:0005737">
    <property type="term" value="C:cytoplasm"/>
    <property type="evidence" value="ECO:0007669"/>
    <property type="project" value="TreeGrafter"/>
</dbReference>
<dbReference type="PANTHER" id="PTHR43078:SF6">
    <property type="entry name" value="UDP-GLUCURONIC ACID DECARBOXYLASE 1"/>
    <property type="match status" value="1"/>
</dbReference>
<evidence type="ECO:0000256" key="3">
    <source>
        <dbReference type="ARBA" id="ARBA00023027"/>
    </source>
</evidence>
<dbReference type="EMBL" id="BDUF01000112">
    <property type="protein sequence ID" value="GAX91968.1"/>
    <property type="molecule type" value="Genomic_DNA"/>
</dbReference>
<keyword evidence="7" id="KW-1185">Reference proteome</keyword>
<dbReference type="PRINTS" id="PR01713">
    <property type="entry name" value="NUCEPIMERASE"/>
</dbReference>
<reference evidence="7" key="1">
    <citation type="submission" date="2017-07" db="EMBL/GenBank/DDBJ databases">
        <title>Draft genome sequence of Effusibacillus lacus strain skLN1.</title>
        <authorList>
            <person name="Watanabe M."/>
            <person name="Kojima H."/>
            <person name="Fukui M."/>
        </authorList>
    </citation>
    <scope>NUCLEOTIDE SEQUENCE [LARGE SCALE GENOMIC DNA]</scope>
    <source>
        <strain evidence="7">skLN1</strain>
    </source>
</reference>
<dbReference type="Proteomes" id="UP000217785">
    <property type="component" value="Unassembled WGS sequence"/>
</dbReference>
<keyword evidence="4" id="KW-0456">Lyase</keyword>
<evidence type="ECO:0000256" key="1">
    <source>
        <dbReference type="ARBA" id="ARBA00001911"/>
    </source>
</evidence>
<dbReference type="OrthoDB" id="181047at2"/>
<dbReference type="InterPro" id="IPR001509">
    <property type="entry name" value="Epimerase_deHydtase"/>
</dbReference>
<evidence type="ECO:0000256" key="2">
    <source>
        <dbReference type="ARBA" id="ARBA00022793"/>
    </source>
</evidence>
<dbReference type="InterPro" id="IPR036291">
    <property type="entry name" value="NAD(P)-bd_dom_sf"/>
</dbReference>
<gene>
    <name evidence="6" type="ORF">EFBL_3659</name>
</gene>
<dbReference type="AlphaFoldDB" id="A0A292YPU3"/>
<evidence type="ECO:0000259" key="5">
    <source>
        <dbReference type="Pfam" id="PF01370"/>
    </source>
</evidence>
<comment type="cofactor">
    <cofactor evidence="1">
        <name>NAD(+)</name>
        <dbReference type="ChEBI" id="CHEBI:57540"/>
    </cofactor>
</comment>
<feature type="domain" description="NAD-dependent epimerase/dehydratase" evidence="5">
    <location>
        <begin position="3"/>
        <end position="243"/>
    </location>
</feature>
<dbReference type="InterPro" id="IPR044516">
    <property type="entry name" value="UXS-like"/>
</dbReference>
<dbReference type="PANTHER" id="PTHR43078">
    <property type="entry name" value="UDP-GLUCURONIC ACID DECARBOXYLASE-RELATED"/>
    <property type="match status" value="1"/>
</dbReference>
<keyword evidence="2" id="KW-0210">Decarboxylase</keyword>
<comment type="caution">
    <text evidence="6">The sequence shown here is derived from an EMBL/GenBank/DDBJ whole genome shotgun (WGS) entry which is preliminary data.</text>
</comment>
<dbReference type="GO" id="GO:0042732">
    <property type="term" value="P:D-xylose metabolic process"/>
    <property type="evidence" value="ECO:0007669"/>
    <property type="project" value="InterPro"/>
</dbReference>
<sequence>MKILVTGGAGFIGSHLVNRLLQIGHKVLTLDDLSNGKLEYLDRALTHNNHTFVHDTAADRDTVRKLVENCDAVFHLAAVLGVKNTVENPLKLMEVNIDGTRNVLEAAHKVRAKVVLASTSEIYGKNEKLPFKEDSDRVLGAPSIHRWCYSTAKAIDEHFAFAYAEKGLPVTVVRYFNAYGPGQTSSQYGGVVPRFIRAALNNEPIEVYGDGTQSRCFTYIQDTVSGTVAALGPRANGLAFNIGSDHPITIRDLAATIRQLTGSSSPIVYVPYDAAYGPGYEDMRARIPDLTRSKSVLGYKPTISLEEGLRRSIEWYRNNLT</sequence>
<evidence type="ECO:0000256" key="4">
    <source>
        <dbReference type="ARBA" id="ARBA00023239"/>
    </source>
</evidence>